<reference evidence="1 2" key="1">
    <citation type="submission" date="2016-04" db="EMBL/GenBank/DDBJ databases">
        <title>Genome analyses suggest a sexual origin of heterokaryosis in a supposedly ancient asexual fungus.</title>
        <authorList>
            <person name="Ropars J."/>
            <person name="Sedzielewska K."/>
            <person name="Noel J."/>
            <person name="Charron P."/>
            <person name="Farinelli L."/>
            <person name="Marton T."/>
            <person name="Kruger M."/>
            <person name="Pelin A."/>
            <person name="Brachmann A."/>
            <person name="Corradi N."/>
        </authorList>
    </citation>
    <scope>NUCLEOTIDE SEQUENCE [LARGE SCALE GENOMIC DNA]</scope>
    <source>
        <strain evidence="1 2">C2</strain>
    </source>
</reference>
<proteinExistence type="predicted"/>
<protein>
    <submittedName>
        <fullName evidence="1">Uncharacterized protein</fullName>
    </submittedName>
</protein>
<accession>A0A2N1MYK8</accession>
<dbReference type="VEuPathDB" id="FungiDB:FUN_005535"/>
<reference evidence="1 2" key="2">
    <citation type="submission" date="2017-10" db="EMBL/GenBank/DDBJ databases">
        <title>Extensive intraspecific genome diversity in a model arbuscular mycorrhizal fungus.</title>
        <authorList>
            <person name="Chen E.C.H."/>
            <person name="Morin E."/>
            <person name="Baudet D."/>
            <person name="Noel J."/>
            <person name="Ndikumana S."/>
            <person name="Charron P."/>
            <person name="St-Onge C."/>
            <person name="Giorgi J."/>
            <person name="Grigoriev I.V."/>
            <person name="Roux C."/>
            <person name="Martin F.M."/>
            <person name="Corradi N."/>
        </authorList>
    </citation>
    <scope>NUCLEOTIDE SEQUENCE [LARGE SCALE GENOMIC DNA]</scope>
    <source>
        <strain evidence="1 2">C2</strain>
    </source>
</reference>
<dbReference type="VEuPathDB" id="FungiDB:RhiirA1_458019"/>
<comment type="caution">
    <text evidence="1">The sequence shown here is derived from an EMBL/GenBank/DDBJ whole genome shotgun (WGS) entry which is preliminary data.</text>
</comment>
<dbReference type="VEuPathDB" id="FungiDB:RhiirFUN_005217"/>
<dbReference type="AlphaFoldDB" id="A0A2N1MYK8"/>
<organism evidence="1 2">
    <name type="scientific">Rhizophagus irregularis</name>
    <dbReference type="NCBI Taxonomy" id="588596"/>
    <lineage>
        <taxon>Eukaryota</taxon>
        <taxon>Fungi</taxon>
        <taxon>Fungi incertae sedis</taxon>
        <taxon>Mucoromycota</taxon>
        <taxon>Glomeromycotina</taxon>
        <taxon>Glomeromycetes</taxon>
        <taxon>Glomerales</taxon>
        <taxon>Glomeraceae</taxon>
        <taxon>Rhizophagus</taxon>
    </lineage>
</organism>
<gene>
    <name evidence="1" type="ORF">RhiirC2_784434</name>
</gene>
<evidence type="ECO:0000313" key="1">
    <source>
        <dbReference type="EMBL" id="PKK66721.1"/>
    </source>
</evidence>
<name>A0A2N1MYK8_9GLOM</name>
<evidence type="ECO:0000313" key="2">
    <source>
        <dbReference type="Proteomes" id="UP000233469"/>
    </source>
</evidence>
<dbReference type="EMBL" id="LLXL01001057">
    <property type="protein sequence ID" value="PKK66721.1"/>
    <property type="molecule type" value="Genomic_DNA"/>
</dbReference>
<sequence length="166" mass="19348">MKGKRQYRPVGDCPRAQAEQQLVQQPAPQSIPQTFVVQRGMCKKCKNPIIEKKYVSIGMQTDLTGEIPLPRKMWKHKNNNNSTYDFYNGKTSWNGSNNTFRELSHQYLFIPVKRNETLEEAYARITVESEELMEKSNGEINMKITENYLKTTLELFCKKSKATNYK</sequence>
<dbReference type="Proteomes" id="UP000233469">
    <property type="component" value="Unassembled WGS sequence"/>
</dbReference>